<dbReference type="Pfam" id="PF01174">
    <property type="entry name" value="SNO"/>
    <property type="match status" value="1"/>
</dbReference>
<feature type="binding site" evidence="8">
    <location>
        <position position="95"/>
    </location>
    <ligand>
        <name>L-glutamine</name>
        <dbReference type="ChEBI" id="CHEBI:58359"/>
    </ligand>
</feature>
<feature type="binding site" evidence="8">
    <location>
        <begin position="125"/>
        <end position="126"/>
    </location>
    <ligand>
        <name>L-glutamine</name>
        <dbReference type="ChEBI" id="CHEBI:58359"/>
    </ligand>
</feature>
<name>A0A8J2Z6A8_9GAMM</name>
<dbReference type="PROSITE" id="PS51273">
    <property type="entry name" value="GATASE_TYPE_1"/>
    <property type="match status" value="1"/>
</dbReference>
<feature type="binding site" evidence="8">
    <location>
        <begin position="46"/>
        <end position="48"/>
    </location>
    <ligand>
        <name>L-glutamine</name>
        <dbReference type="ChEBI" id="CHEBI:58359"/>
    </ligand>
</feature>
<dbReference type="InterPro" id="IPR021196">
    <property type="entry name" value="PdxT/SNO_CS"/>
</dbReference>
<comment type="catalytic activity">
    <reaction evidence="6">
        <text>L-glutamine + H2O = L-glutamate + NH4(+)</text>
        <dbReference type="Rhea" id="RHEA:15889"/>
        <dbReference type="ChEBI" id="CHEBI:15377"/>
        <dbReference type="ChEBI" id="CHEBI:28938"/>
        <dbReference type="ChEBI" id="CHEBI:29985"/>
        <dbReference type="ChEBI" id="CHEBI:58359"/>
        <dbReference type="EC" id="3.5.1.2"/>
    </reaction>
</comment>
<feature type="active site" description="Charge relay system" evidence="7">
    <location>
        <position position="164"/>
    </location>
</feature>
<dbReference type="PROSITE" id="PS51130">
    <property type="entry name" value="PDXT_SNO_2"/>
    <property type="match status" value="1"/>
</dbReference>
<dbReference type="InterPro" id="IPR029062">
    <property type="entry name" value="Class_I_gatase-like"/>
</dbReference>
<evidence type="ECO:0000256" key="7">
    <source>
        <dbReference type="PIRSR" id="PIRSR005639-1"/>
    </source>
</evidence>
<dbReference type="EC" id="3.5.1.2" evidence="2"/>
<dbReference type="GO" id="GO:0008614">
    <property type="term" value="P:pyridoxine metabolic process"/>
    <property type="evidence" value="ECO:0007669"/>
    <property type="project" value="TreeGrafter"/>
</dbReference>
<dbReference type="GO" id="GO:0004359">
    <property type="term" value="F:glutaminase activity"/>
    <property type="evidence" value="ECO:0007669"/>
    <property type="project" value="UniProtKB-EC"/>
</dbReference>
<feature type="active site" description="Charge relay system" evidence="7">
    <location>
        <position position="162"/>
    </location>
</feature>
<accession>A0A8J2Z6A8</accession>
<dbReference type="GO" id="GO:0042823">
    <property type="term" value="P:pyridoxal phosphate biosynthetic process"/>
    <property type="evidence" value="ECO:0007669"/>
    <property type="project" value="InterPro"/>
</dbReference>
<protein>
    <recommendedName>
        <fullName evidence="2">glutaminase</fullName>
        <ecNumber evidence="2">3.5.1.2</ecNumber>
    </recommendedName>
</protein>
<reference evidence="9" key="1">
    <citation type="journal article" date="2014" name="Int. J. Syst. Evol. Microbiol.">
        <title>Complete genome sequence of Corynebacterium casei LMG S-19264T (=DSM 44701T), isolated from a smear-ripened cheese.</title>
        <authorList>
            <consortium name="US DOE Joint Genome Institute (JGI-PGF)"/>
            <person name="Walter F."/>
            <person name="Albersmeier A."/>
            <person name="Kalinowski J."/>
            <person name="Ruckert C."/>
        </authorList>
    </citation>
    <scope>NUCLEOTIDE SEQUENCE</scope>
    <source>
        <strain evidence="9">CGMCC 1.15758</strain>
    </source>
</reference>
<dbReference type="PANTHER" id="PTHR31559">
    <property type="entry name" value="PYRIDOXAL 5'-PHOSPHATE SYNTHASE SUBUNIT SNO"/>
    <property type="match status" value="1"/>
</dbReference>
<keyword evidence="3" id="KW-0378">Hydrolase</keyword>
<feature type="active site" description="Nucleophile" evidence="7">
    <location>
        <position position="77"/>
    </location>
</feature>
<comment type="caution">
    <text evidence="9">The sequence shown here is derived from an EMBL/GenBank/DDBJ whole genome shotgun (WGS) entry which is preliminary data.</text>
</comment>
<dbReference type="GO" id="GO:1903600">
    <property type="term" value="C:glutaminase complex"/>
    <property type="evidence" value="ECO:0007669"/>
    <property type="project" value="TreeGrafter"/>
</dbReference>
<evidence type="ECO:0000256" key="5">
    <source>
        <dbReference type="ARBA" id="ARBA00023239"/>
    </source>
</evidence>
<dbReference type="PIRSF" id="PIRSF005639">
    <property type="entry name" value="Glut_amidoT_SNO"/>
    <property type="match status" value="1"/>
</dbReference>
<dbReference type="AlphaFoldDB" id="A0A8J2Z6A8"/>
<dbReference type="GO" id="GO:0016829">
    <property type="term" value="F:lyase activity"/>
    <property type="evidence" value="ECO:0007669"/>
    <property type="project" value="UniProtKB-KW"/>
</dbReference>
<dbReference type="RefSeq" id="WP_117003681.1">
    <property type="nucleotide sequence ID" value="NZ_BMJS01000036.1"/>
</dbReference>
<dbReference type="PANTHER" id="PTHR31559:SF0">
    <property type="entry name" value="PYRIDOXAL 5'-PHOSPHATE SYNTHASE SUBUNIT SNO1-RELATED"/>
    <property type="match status" value="1"/>
</dbReference>
<gene>
    <name evidence="9" type="primary">pdxT</name>
    <name evidence="9" type="ORF">GCM10010995_23630</name>
</gene>
<dbReference type="InterPro" id="IPR002161">
    <property type="entry name" value="PdxT/SNO"/>
</dbReference>
<evidence type="ECO:0000313" key="9">
    <source>
        <dbReference type="EMBL" id="GGG05431.1"/>
    </source>
</evidence>
<proteinExistence type="inferred from homology"/>
<comment type="similarity">
    <text evidence="1">Belongs to the glutaminase PdxT/SNO family.</text>
</comment>
<dbReference type="GO" id="GO:0005829">
    <property type="term" value="C:cytosol"/>
    <property type="evidence" value="ECO:0007669"/>
    <property type="project" value="TreeGrafter"/>
</dbReference>
<dbReference type="Proteomes" id="UP000636949">
    <property type="component" value="Unassembled WGS sequence"/>
</dbReference>
<dbReference type="Gene3D" id="3.40.50.880">
    <property type="match status" value="1"/>
</dbReference>
<dbReference type="SUPFAM" id="SSF52317">
    <property type="entry name" value="Class I glutamine amidotransferase-like"/>
    <property type="match status" value="1"/>
</dbReference>
<sequence>MNIGVLALQGAYDAHQKKIESLGVNCILVKTEAALAKVDALILPGGESTTMTYLLQKHQLWQPLIKRMQEIPVLATCAGVILLQKMGVLDIDVIRNGYGRQLESGIFPLSVKFDTTEEEVEAFFIRAPIINAVNDKEIDIMSYHLDKPVLIRKNKILAATFHPELCQSSPIHKYFIDLIRH</sequence>
<evidence type="ECO:0000256" key="1">
    <source>
        <dbReference type="ARBA" id="ARBA00008345"/>
    </source>
</evidence>
<evidence type="ECO:0000256" key="4">
    <source>
        <dbReference type="ARBA" id="ARBA00022962"/>
    </source>
</evidence>
<keyword evidence="4" id="KW-0315">Glutamine amidotransferase</keyword>
<dbReference type="OrthoDB" id="9810320at2"/>
<reference evidence="9" key="2">
    <citation type="submission" date="2020-09" db="EMBL/GenBank/DDBJ databases">
        <authorList>
            <person name="Sun Q."/>
            <person name="Zhou Y."/>
        </authorList>
    </citation>
    <scope>NUCLEOTIDE SEQUENCE</scope>
    <source>
        <strain evidence="9">CGMCC 1.15758</strain>
    </source>
</reference>
<organism evidence="9 10">
    <name type="scientific">Cysteiniphilum litorale</name>
    <dbReference type="NCBI Taxonomy" id="2056700"/>
    <lineage>
        <taxon>Bacteria</taxon>
        <taxon>Pseudomonadati</taxon>
        <taxon>Pseudomonadota</taxon>
        <taxon>Gammaproteobacteria</taxon>
        <taxon>Thiotrichales</taxon>
        <taxon>Fastidiosibacteraceae</taxon>
        <taxon>Cysteiniphilum</taxon>
    </lineage>
</organism>
<dbReference type="PROSITE" id="PS01236">
    <property type="entry name" value="PDXT_SNO_1"/>
    <property type="match status" value="1"/>
</dbReference>
<dbReference type="NCBIfam" id="TIGR03800">
    <property type="entry name" value="PLP_synth_Pdx2"/>
    <property type="match status" value="1"/>
</dbReference>
<dbReference type="EMBL" id="BMJS01000036">
    <property type="protein sequence ID" value="GGG05431.1"/>
    <property type="molecule type" value="Genomic_DNA"/>
</dbReference>
<evidence type="ECO:0000313" key="10">
    <source>
        <dbReference type="Proteomes" id="UP000636949"/>
    </source>
</evidence>
<keyword evidence="5" id="KW-0456">Lyase</keyword>
<evidence type="ECO:0000256" key="3">
    <source>
        <dbReference type="ARBA" id="ARBA00022801"/>
    </source>
</evidence>
<evidence type="ECO:0000256" key="2">
    <source>
        <dbReference type="ARBA" id="ARBA00012918"/>
    </source>
</evidence>
<keyword evidence="10" id="KW-1185">Reference proteome</keyword>
<evidence type="ECO:0000256" key="8">
    <source>
        <dbReference type="PIRSR" id="PIRSR005639-2"/>
    </source>
</evidence>
<evidence type="ECO:0000256" key="6">
    <source>
        <dbReference type="ARBA" id="ARBA00049534"/>
    </source>
</evidence>